<dbReference type="EMBL" id="CAKMRJ010000002">
    <property type="protein sequence ID" value="CAH1416710.1"/>
    <property type="molecule type" value="Genomic_DNA"/>
</dbReference>
<dbReference type="Proteomes" id="UP001157418">
    <property type="component" value="Unassembled WGS sequence"/>
</dbReference>
<organism evidence="1 2">
    <name type="scientific">Lactuca virosa</name>
    <dbReference type="NCBI Taxonomy" id="75947"/>
    <lineage>
        <taxon>Eukaryota</taxon>
        <taxon>Viridiplantae</taxon>
        <taxon>Streptophyta</taxon>
        <taxon>Embryophyta</taxon>
        <taxon>Tracheophyta</taxon>
        <taxon>Spermatophyta</taxon>
        <taxon>Magnoliopsida</taxon>
        <taxon>eudicotyledons</taxon>
        <taxon>Gunneridae</taxon>
        <taxon>Pentapetalae</taxon>
        <taxon>asterids</taxon>
        <taxon>campanulids</taxon>
        <taxon>Asterales</taxon>
        <taxon>Asteraceae</taxon>
        <taxon>Cichorioideae</taxon>
        <taxon>Cichorieae</taxon>
        <taxon>Lactucinae</taxon>
        <taxon>Lactuca</taxon>
    </lineage>
</organism>
<sequence length="69" mass="7476">MNEGFFQHKATVATTHHLVNCFPRTIDCLLTLLTVTIAFSGNLKIIGVGFIAIAEIRKAFIVSEAGVQS</sequence>
<evidence type="ECO:0000313" key="2">
    <source>
        <dbReference type="Proteomes" id="UP001157418"/>
    </source>
</evidence>
<protein>
    <submittedName>
        <fullName evidence="1">Uncharacterized protein</fullName>
    </submittedName>
</protein>
<accession>A0AAU9LQB0</accession>
<reference evidence="1 2" key="1">
    <citation type="submission" date="2022-01" db="EMBL/GenBank/DDBJ databases">
        <authorList>
            <person name="Xiong W."/>
            <person name="Schranz E."/>
        </authorList>
    </citation>
    <scope>NUCLEOTIDE SEQUENCE [LARGE SCALE GENOMIC DNA]</scope>
</reference>
<gene>
    <name evidence="1" type="ORF">LVIROSA_LOCUS4457</name>
</gene>
<comment type="caution">
    <text evidence="1">The sequence shown here is derived from an EMBL/GenBank/DDBJ whole genome shotgun (WGS) entry which is preliminary data.</text>
</comment>
<keyword evidence="2" id="KW-1185">Reference proteome</keyword>
<evidence type="ECO:0000313" key="1">
    <source>
        <dbReference type="EMBL" id="CAH1416710.1"/>
    </source>
</evidence>
<name>A0AAU9LQB0_9ASTR</name>
<dbReference type="AlphaFoldDB" id="A0AAU9LQB0"/>
<proteinExistence type="predicted"/>